<dbReference type="EMBL" id="FRAN01000003">
    <property type="protein sequence ID" value="SHK78554.1"/>
    <property type="molecule type" value="Genomic_DNA"/>
</dbReference>
<evidence type="ECO:0000313" key="3">
    <source>
        <dbReference type="Proteomes" id="UP000003751"/>
    </source>
</evidence>
<evidence type="ECO:0000313" key="4">
    <source>
        <dbReference type="Proteomes" id="UP000184203"/>
    </source>
</evidence>
<dbReference type="EMBL" id="AEMG01000025">
    <property type="protein sequence ID" value="EFW90495.1"/>
    <property type="molecule type" value="Genomic_DNA"/>
</dbReference>
<reference evidence="2" key="3">
    <citation type="submission" date="2016-11" db="EMBL/GenBank/DDBJ databases">
        <authorList>
            <person name="Jaros S."/>
            <person name="Januszkiewicz K."/>
            <person name="Wedrychowicz H."/>
        </authorList>
    </citation>
    <scope>NUCLEOTIDE SEQUENCE [LARGE SCALE GENOMIC DNA]</scope>
    <source>
        <strain evidence="2">DX253</strain>
    </source>
</reference>
<dbReference type="RefSeq" id="WP_007982382.1">
    <property type="nucleotide sequence ID" value="NZ_AEMG01000025.1"/>
</dbReference>
<dbReference type="Proteomes" id="UP000184203">
    <property type="component" value="Unassembled WGS sequence"/>
</dbReference>
<sequence length="117" mass="12729">MCANQFSPALSQVLGSEARCDLFAVLVERRGEWLTAAEWCDQAGVSRSGFHRDHKSLFLGFDLVALRDGGSDASTHPTYSLADTEQADLLADLHYALEDELENTGPLLSAALDGFVR</sequence>
<proteinExistence type="predicted"/>
<protein>
    <submittedName>
        <fullName evidence="1">Uncharacterized protein</fullName>
    </submittedName>
</protein>
<dbReference type="OrthoDB" id="266524at2157"/>
<dbReference type="Proteomes" id="UP000003751">
    <property type="component" value="Unassembled WGS sequence"/>
</dbReference>
<dbReference type="PATRIC" id="fig|797209.4.peg.3645"/>
<evidence type="ECO:0000313" key="2">
    <source>
        <dbReference type="EMBL" id="SHK78554.1"/>
    </source>
</evidence>
<gene>
    <name evidence="2" type="ORF">SAMN05444342_2173</name>
    <name evidence="1" type="ORF">ZOD2009_18594</name>
</gene>
<keyword evidence="4" id="KW-1185">Reference proteome</keyword>
<evidence type="ECO:0000313" key="1">
    <source>
        <dbReference type="EMBL" id="EFW90495.1"/>
    </source>
</evidence>
<reference evidence="1 3" key="1">
    <citation type="journal article" date="2014" name="ISME J.">
        <title>Trehalose/2-sulfotrehalose biosynthesis and glycine-betaine uptake are widely spread mechanisms for osmoadaptation in the Halobacteriales.</title>
        <authorList>
            <person name="Youssef N.H."/>
            <person name="Savage-Ashlock K.N."/>
            <person name="McCully A.L."/>
            <person name="Luedtke B."/>
            <person name="Shaw E.I."/>
            <person name="Hoff W.D."/>
            <person name="Elshahed M.S."/>
        </authorList>
    </citation>
    <scope>NUCLEOTIDE SEQUENCE [LARGE SCALE GENOMIC DNA]</scope>
    <source>
        <strain evidence="1 3">DX253</strain>
    </source>
</reference>
<accession>E7QY29</accession>
<name>E7QY29_HALPU</name>
<organism evidence="1 3">
    <name type="scientific">Haladaptatus paucihalophilus DX253</name>
    <dbReference type="NCBI Taxonomy" id="797209"/>
    <lineage>
        <taxon>Archaea</taxon>
        <taxon>Methanobacteriati</taxon>
        <taxon>Methanobacteriota</taxon>
        <taxon>Stenosarchaea group</taxon>
        <taxon>Halobacteria</taxon>
        <taxon>Halobacteriales</taxon>
        <taxon>Haladaptataceae</taxon>
        <taxon>Haladaptatus</taxon>
    </lineage>
</organism>
<reference evidence="4" key="2">
    <citation type="submission" date="2016-11" db="EMBL/GenBank/DDBJ databases">
        <authorList>
            <person name="Varghese N."/>
            <person name="Submissions S."/>
        </authorList>
    </citation>
    <scope>NUCLEOTIDE SEQUENCE [LARGE SCALE GENOMIC DNA]</scope>
    <source>
        <strain evidence="4">DX253</strain>
    </source>
</reference>
<dbReference type="AlphaFoldDB" id="E7QY29"/>